<dbReference type="AlphaFoldDB" id="A0A1S1QG23"/>
<evidence type="ECO:0000256" key="1">
    <source>
        <dbReference type="ARBA" id="ARBA00004651"/>
    </source>
</evidence>
<feature type="compositionally biased region" description="Basic and acidic residues" evidence="8">
    <location>
        <begin position="592"/>
        <end position="607"/>
    </location>
</feature>
<dbReference type="OrthoDB" id="3265695at2"/>
<feature type="transmembrane region" description="Helical" evidence="9">
    <location>
        <begin position="456"/>
        <end position="475"/>
    </location>
</feature>
<evidence type="ECO:0000256" key="6">
    <source>
        <dbReference type="ARBA" id="ARBA00022989"/>
    </source>
</evidence>
<dbReference type="InterPro" id="IPR018674">
    <property type="entry name" value="DUF2142_membrane"/>
</dbReference>
<feature type="compositionally biased region" description="Polar residues" evidence="8">
    <location>
        <begin position="681"/>
        <end position="690"/>
    </location>
</feature>
<dbReference type="GO" id="GO:0010041">
    <property type="term" value="P:response to iron(III) ion"/>
    <property type="evidence" value="ECO:0007669"/>
    <property type="project" value="TreeGrafter"/>
</dbReference>
<organism evidence="10 11">
    <name type="scientific">Parafrankia colletiae</name>
    <dbReference type="NCBI Taxonomy" id="573497"/>
    <lineage>
        <taxon>Bacteria</taxon>
        <taxon>Bacillati</taxon>
        <taxon>Actinomycetota</taxon>
        <taxon>Actinomycetes</taxon>
        <taxon>Frankiales</taxon>
        <taxon>Frankiaceae</taxon>
        <taxon>Parafrankia</taxon>
    </lineage>
</organism>
<keyword evidence="2" id="KW-1003">Cell membrane</keyword>
<name>A0A1S1QG23_9ACTN</name>
<evidence type="ECO:0000313" key="10">
    <source>
        <dbReference type="EMBL" id="OHV32391.1"/>
    </source>
</evidence>
<dbReference type="PANTHER" id="PTHR33908:SF3">
    <property type="entry name" value="UNDECAPRENYL PHOSPHATE-ALPHA-4-AMINO-4-DEOXY-L-ARABINOSE ARABINOSYL TRANSFERASE"/>
    <property type="match status" value="1"/>
</dbReference>
<feature type="transmembrane region" description="Helical" evidence="9">
    <location>
        <begin position="389"/>
        <end position="410"/>
    </location>
</feature>
<proteinExistence type="predicted"/>
<feature type="transmembrane region" description="Helical" evidence="9">
    <location>
        <begin position="321"/>
        <end position="338"/>
    </location>
</feature>
<evidence type="ECO:0000256" key="5">
    <source>
        <dbReference type="ARBA" id="ARBA00022692"/>
    </source>
</evidence>
<dbReference type="GO" id="GO:0009103">
    <property type="term" value="P:lipopolysaccharide biosynthetic process"/>
    <property type="evidence" value="ECO:0007669"/>
    <property type="project" value="UniProtKB-ARBA"/>
</dbReference>
<dbReference type="InterPro" id="IPR050297">
    <property type="entry name" value="LipidA_mod_glycosyltrf_83"/>
</dbReference>
<feature type="transmembrane region" description="Helical" evidence="9">
    <location>
        <begin position="163"/>
        <end position="182"/>
    </location>
</feature>
<feature type="compositionally biased region" description="Low complexity" evidence="8">
    <location>
        <begin position="658"/>
        <end position="668"/>
    </location>
</feature>
<feature type="compositionally biased region" description="Polar residues" evidence="8">
    <location>
        <begin position="634"/>
        <end position="644"/>
    </location>
</feature>
<dbReference type="GO" id="GO:0005886">
    <property type="term" value="C:plasma membrane"/>
    <property type="evidence" value="ECO:0007669"/>
    <property type="project" value="UniProtKB-SubCell"/>
</dbReference>
<evidence type="ECO:0000256" key="7">
    <source>
        <dbReference type="ARBA" id="ARBA00023136"/>
    </source>
</evidence>
<reference evidence="11" key="1">
    <citation type="submission" date="2016-07" db="EMBL/GenBank/DDBJ databases">
        <title>Sequence Frankia sp. strain CcI1.17.</title>
        <authorList>
            <person name="Ghodhbane-Gtari F."/>
            <person name="Swanson E."/>
            <person name="Gueddou A."/>
            <person name="Morris K."/>
            <person name="Hezbri K."/>
            <person name="Ktari A."/>
            <person name="Nouioui I."/>
            <person name="Abebe-Akele F."/>
            <person name="Simpson S."/>
            <person name="Thomas K."/>
            <person name="Gtari M."/>
            <person name="Tisa L.S."/>
            <person name="Hurst S."/>
        </authorList>
    </citation>
    <scope>NUCLEOTIDE SEQUENCE [LARGE SCALE GENOMIC DNA]</scope>
    <source>
        <strain evidence="11">Cc1.17</strain>
    </source>
</reference>
<feature type="transmembrane region" description="Helical" evidence="9">
    <location>
        <begin position="12"/>
        <end position="33"/>
    </location>
</feature>
<evidence type="ECO:0000313" key="11">
    <source>
        <dbReference type="Proteomes" id="UP000179627"/>
    </source>
</evidence>
<accession>A0A1S1QG23</accession>
<keyword evidence="11" id="KW-1185">Reference proteome</keyword>
<sequence length="690" mass="73266">MRLRPLRLLRSVPLPIWLITALFGALLASWSVLVPQYHAPDEPNQVDAVMRLVQGAGWPHPGHAFVRPDGVGAIAASPYGSAAVPYELDFAPIDEAGATARDDRPTWDELGDTRQANGEVQPPGDIQQLVQHPPLYYLVGAAALWALPGDGDGLRWDVTIGTLRLLSALMVMWLPLLAWAGAHRLSGGNRIAATCAALLPLAVPQLSHIGSSVNNDNLLVLTAGLATVTIIYVLRGDTSPRTAALAGLFIGLALLSKSLGIVLVPMAVLAYLVAWRRARQDAAAGGRSVATGADRDAPFLLSDTGLLTVPADATRFPWRQLLLGGTVMVAAGGWWWIVNIVRYRTFQPETPGFPLGDDLDGDWASYLDVLVNGAARRWWGSFGWFETNLPMEVVGAASVVVIVLFALALVRGRDGRARVNLLFLLWPTLGLFGLMTLQATMAFTDHGHVSGISGRYLYGGMTALAIGVGLGASTFGRNVARVFPVLFLVAAAAIQWWSVRSVLRHFWKPVGGNLSDAWEAMTAWSPWPPSAMVATMWTGAGLAVAVLVACVWIAVLGDGQDRPGPTTFRDPSGWPPGPDIWVPGRLTVEDPAEQHISRPAREAHPETAPETVLETAPKVHRGATEPAPAERSGTDSVPSGSTAPESAPSRSAPDEHGSSSPFRSGPPGANSAPSTAKGRPPSTTSPVPSH</sequence>
<keyword evidence="5 9" id="KW-0812">Transmembrane</keyword>
<dbReference type="GO" id="GO:0016763">
    <property type="term" value="F:pentosyltransferase activity"/>
    <property type="evidence" value="ECO:0007669"/>
    <property type="project" value="TreeGrafter"/>
</dbReference>
<protein>
    <recommendedName>
        <fullName evidence="12">Glycosyltransferase RgtA/B/C/D-like domain-containing protein</fullName>
    </recommendedName>
</protein>
<evidence type="ECO:0000256" key="2">
    <source>
        <dbReference type="ARBA" id="ARBA00022475"/>
    </source>
</evidence>
<evidence type="ECO:0000256" key="8">
    <source>
        <dbReference type="SAM" id="MobiDB-lite"/>
    </source>
</evidence>
<evidence type="ECO:0000256" key="4">
    <source>
        <dbReference type="ARBA" id="ARBA00022679"/>
    </source>
</evidence>
<dbReference type="Proteomes" id="UP000179627">
    <property type="component" value="Unassembled WGS sequence"/>
</dbReference>
<keyword evidence="6 9" id="KW-1133">Transmembrane helix</keyword>
<comment type="caution">
    <text evidence="10">The sequence shown here is derived from an EMBL/GenBank/DDBJ whole genome shotgun (WGS) entry which is preliminary data.</text>
</comment>
<evidence type="ECO:0008006" key="12">
    <source>
        <dbReference type="Google" id="ProtNLM"/>
    </source>
</evidence>
<feature type="region of interest" description="Disordered" evidence="8">
    <location>
        <begin position="561"/>
        <end position="690"/>
    </location>
</feature>
<evidence type="ECO:0000256" key="3">
    <source>
        <dbReference type="ARBA" id="ARBA00022676"/>
    </source>
</evidence>
<evidence type="ECO:0000256" key="9">
    <source>
        <dbReference type="SAM" id="Phobius"/>
    </source>
</evidence>
<feature type="transmembrane region" description="Helical" evidence="9">
    <location>
        <begin position="534"/>
        <end position="555"/>
    </location>
</feature>
<comment type="subcellular location">
    <subcellularLocation>
        <location evidence="1">Cell membrane</location>
        <topology evidence="1">Multi-pass membrane protein</topology>
    </subcellularLocation>
</comment>
<feature type="transmembrane region" description="Helical" evidence="9">
    <location>
        <begin position="482"/>
        <end position="499"/>
    </location>
</feature>
<dbReference type="Pfam" id="PF09913">
    <property type="entry name" value="DUF2142"/>
    <property type="match status" value="1"/>
</dbReference>
<feature type="transmembrane region" description="Helical" evidence="9">
    <location>
        <begin position="246"/>
        <end position="273"/>
    </location>
</feature>
<feature type="transmembrane region" description="Helical" evidence="9">
    <location>
        <begin position="218"/>
        <end position="234"/>
    </location>
</feature>
<keyword evidence="7 9" id="KW-0472">Membrane</keyword>
<dbReference type="PANTHER" id="PTHR33908">
    <property type="entry name" value="MANNOSYLTRANSFERASE YKCB-RELATED"/>
    <property type="match status" value="1"/>
</dbReference>
<feature type="region of interest" description="Disordered" evidence="8">
    <location>
        <begin position="101"/>
        <end position="124"/>
    </location>
</feature>
<gene>
    <name evidence="10" type="ORF">CC117_25215</name>
</gene>
<dbReference type="EMBL" id="MBLM01000139">
    <property type="protein sequence ID" value="OHV32391.1"/>
    <property type="molecule type" value="Genomic_DNA"/>
</dbReference>
<feature type="transmembrane region" description="Helical" evidence="9">
    <location>
        <begin position="422"/>
        <end position="444"/>
    </location>
</feature>
<keyword evidence="3" id="KW-0328">Glycosyltransferase</keyword>
<keyword evidence="4" id="KW-0808">Transferase</keyword>